<dbReference type="CDD" id="cd00077">
    <property type="entry name" value="HDc"/>
    <property type="match status" value="1"/>
</dbReference>
<dbReference type="Proteomes" id="UP000177629">
    <property type="component" value="Unassembled WGS sequence"/>
</dbReference>
<evidence type="ECO:0000259" key="4">
    <source>
        <dbReference type="PROSITE" id="PS51831"/>
    </source>
</evidence>
<dbReference type="InterPro" id="IPR012675">
    <property type="entry name" value="Beta-grasp_dom_sf"/>
</dbReference>
<dbReference type="GO" id="GO:0005886">
    <property type="term" value="C:plasma membrane"/>
    <property type="evidence" value="ECO:0007669"/>
    <property type="project" value="TreeGrafter"/>
</dbReference>
<dbReference type="CDD" id="cd01668">
    <property type="entry name" value="TGS_RSH"/>
    <property type="match status" value="1"/>
</dbReference>
<dbReference type="Pfam" id="PF02824">
    <property type="entry name" value="TGS"/>
    <property type="match status" value="1"/>
</dbReference>
<dbReference type="InterPro" id="IPR004095">
    <property type="entry name" value="TGS"/>
</dbReference>
<dbReference type="PANTHER" id="PTHR21262">
    <property type="entry name" value="GUANOSINE-3',5'-BIS DIPHOSPHATE 3'-PYROPHOSPHOHYDROLASE"/>
    <property type="match status" value="1"/>
</dbReference>
<organism evidence="6 7">
    <name type="scientific">Candidatus Terrybacteria bacterium RIFCSPHIGHO2_01_FULL_48_17</name>
    <dbReference type="NCBI Taxonomy" id="1802362"/>
    <lineage>
        <taxon>Bacteria</taxon>
        <taxon>Candidatus Terryibacteriota</taxon>
    </lineage>
</organism>
<dbReference type="InterPro" id="IPR004811">
    <property type="entry name" value="RelA/Spo_fam"/>
</dbReference>
<dbReference type="Pfam" id="PF13328">
    <property type="entry name" value="HD_4"/>
    <property type="match status" value="1"/>
</dbReference>
<dbReference type="FunFam" id="1.10.3210.10:FF:000001">
    <property type="entry name" value="GTP pyrophosphokinase RelA"/>
    <property type="match status" value="1"/>
</dbReference>
<evidence type="ECO:0008006" key="8">
    <source>
        <dbReference type="Google" id="ProtNLM"/>
    </source>
</evidence>
<dbReference type="NCBIfam" id="TIGR00691">
    <property type="entry name" value="spoT_relA"/>
    <property type="match status" value="1"/>
</dbReference>
<dbReference type="SUPFAM" id="SSF55021">
    <property type="entry name" value="ACT-like"/>
    <property type="match status" value="1"/>
</dbReference>
<dbReference type="PANTHER" id="PTHR21262:SF31">
    <property type="entry name" value="GTP PYROPHOSPHOKINASE"/>
    <property type="match status" value="1"/>
</dbReference>
<dbReference type="PROSITE" id="PS51831">
    <property type="entry name" value="HD"/>
    <property type="match status" value="1"/>
</dbReference>
<dbReference type="SUPFAM" id="SSF109604">
    <property type="entry name" value="HD-domain/PDEase-like"/>
    <property type="match status" value="1"/>
</dbReference>
<dbReference type="GO" id="GO:0015969">
    <property type="term" value="P:guanosine tetraphosphate metabolic process"/>
    <property type="evidence" value="ECO:0007669"/>
    <property type="project" value="InterPro"/>
</dbReference>
<dbReference type="InterPro" id="IPR043519">
    <property type="entry name" value="NT_sf"/>
</dbReference>
<comment type="caution">
    <text evidence="6">The sequence shown here is derived from an EMBL/GenBank/DDBJ whole genome shotgun (WGS) entry which is preliminary data.</text>
</comment>
<dbReference type="InterPro" id="IPR007685">
    <property type="entry name" value="RelA_SpoT"/>
</dbReference>
<comment type="similarity">
    <text evidence="2">Belongs to the relA/spoT family.</text>
</comment>
<evidence type="ECO:0000313" key="7">
    <source>
        <dbReference type="Proteomes" id="UP000177629"/>
    </source>
</evidence>
<dbReference type="SMART" id="SM00954">
    <property type="entry name" value="RelA_SpoT"/>
    <property type="match status" value="1"/>
</dbReference>
<dbReference type="InterPro" id="IPR002912">
    <property type="entry name" value="ACT_dom"/>
</dbReference>
<dbReference type="SMART" id="SM00471">
    <property type="entry name" value="HDc"/>
    <property type="match status" value="1"/>
</dbReference>
<evidence type="ECO:0000313" key="6">
    <source>
        <dbReference type="EMBL" id="OHA47730.1"/>
    </source>
</evidence>
<dbReference type="Gene3D" id="1.10.3210.10">
    <property type="entry name" value="Hypothetical protein af1432"/>
    <property type="match status" value="1"/>
</dbReference>
<feature type="domain" description="TGS" evidence="5">
    <location>
        <begin position="393"/>
        <end position="454"/>
    </location>
</feature>
<dbReference type="FunFam" id="3.10.20.30:FF:000002">
    <property type="entry name" value="GTP pyrophosphokinase (RelA/SpoT)"/>
    <property type="match status" value="1"/>
</dbReference>
<dbReference type="PROSITE" id="PS51671">
    <property type="entry name" value="ACT"/>
    <property type="match status" value="1"/>
</dbReference>
<sequence length="572" mass="63957">MEELLQKILDAWGKRTQDDRELVSRAFTYAASAHQKQKRESGDPYLIHPAAAAQTLAKMGLDAATVAAALLHDVVDDTPTTNEDIKRGFGDEIAFLVAGVTKLGKIKYRGAGGKTEAGIQRQAENLRKMFLAMAEDIRVVLIKLADRLHNMETLKALPERKQHRIALETLEIYAPLAGRLGIGELKAKLDDLAFPYVYPNEYDTLIREVREAYAERDKYCEKILPIVLETLTGSGIKMVSIHARAKHYFSLWLKLQRLGGELSKVHDLVALRIVVPTVADCYEALGILHKRWKPLPGRIKDYIAVPKPNGYQSLHTTVFCEDGRITEFQVRTPEMHAQAEYGIAAHWAYTESGKKAVAVHNRFRWVQQLRDWQKEVGGTQEFLESLRIDFFRDRIYVFTPKGEVLELPEGATPIDFAYHVHSEIGDKAVGARVNEKFVGLDAPLANGDVIEILTQKGKKPSAKWLEIAKTTAARHHIRRALRDQGIEVASPLPQSLRAEVTLEAGDRVGLIKDVSTTVSRAGFNIVSIEGRGKGESGDMHLIVNIPSRDALKKLLERIKKVKGILEVTGRIV</sequence>
<dbReference type="InterPro" id="IPR006674">
    <property type="entry name" value="HD_domain"/>
</dbReference>
<evidence type="ECO:0000259" key="3">
    <source>
        <dbReference type="PROSITE" id="PS51671"/>
    </source>
</evidence>
<evidence type="ECO:0000259" key="5">
    <source>
        <dbReference type="PROSITE" id="PS51880"/>
    </source>
</evidence>
<dbReference type="CDD" id="cd04876">
    <property type="entry name" value="ACT_RelA-SpoT"/>
    <property type="match status" value="1"/>
</dbReference>
<dbReference type="InterPro" id="IPR012676">
    <property type="entry name" value="TGS-like"/>
</dbReference>
<feature type="domain" description="HD" evidence="4">
    <location>
        <begin position="45"/>
        <end position="151"/>
    </location>
</feature>
<dbReference type="InterPro" id="IPR033655">
    <property type="entry name" value="TGS_RelA/SpoT"/>
</dbReference>
<dbReference type="Gene3D" id="3.30.70.260">
    <property type="match status" value="1"/>
</dbReference>
<comment type="pathway">
    <text evidence="1">Purine metabolism.</text>
</comment>
<evidence type="ECO:0000256" key="1">
    <source>
        <dbReference type="ARBA" id="ARBA00025704"/>
    </source>
</evidence>
<dbReference type="Pfam" id="PF13291">
    <property type="entry name" value="ACT_4"/>
    <property type="match status" value="1"/>
</dbReference>
<gene>
    <name evidence="6" type="ORF">A2806_01365</name>
</gene>
<evidence type="ECO:0000256" key="2">
    <source>
        <dbReference type="RuleBase" id="RU003847"/>
    </source>
</evidence>
<protein>
    <recommendedName>
        <fullName evidence="8">GTP pyrophosphokinase</fullName>
    </recommendedName>
</protein>
<dbReference type="CDD" id="cd05399">
    <property type="entry name" value="NT_Rel-Spo_like"/>
    <property type="match status" value="1"/>
</dbReference>
<dbReference type="STRING" id="1802362.A2806_01365"/>
<dbReference type="Gene3D" id="3.10.20.30">
    <property type="match status" value="1"/>
</dbReference>
<dbReference type="AlphaFoldDB" id="A0A1G2PHC4"/>
<dbReference type="SUPFAM" id="SSF81301">
    <property type="entry name" value="Nucleotidyltransferase"/>
    <property type="match status" value="1"/>
</dbReference>
<proteinExistence type="inferred from homology"/>
<dbReference type="Pfam" id="PF04607">
    <property type="entry name" value="RelA_SpoT"/>
    <property type="match status" value="1"/>
</dbReference>
<dbReference type="SUPFAM" id="SSF81271">
    <property type="entry name" value="TGS-like"/>
    <property type="match status" value="1"/>
</dbReference>
<name>A0A1G2PHC4_9BACT</name>
<accession>A0A1G2PHC4</accession>
<dbReference type="PROSITE" id="PS51880">
    <property type="entry name" value="TGS"/>
    <property type="match status" value="1"/>
</dbReference>
<dbReference type="InterPro" id="IPR003607">
    <property type="entry name" value="HD/PDEase_dom"/>
</dbReference>
<dbReference type="EMBL" id="MHSS01000014">
    <property type="protein sequence ID" value="OHA47730.1"/>
    <property type="molecule type" value="Genomic_DNA"/>
</dbReference>
<reference evidence="6 7" key="1">
    <citation type="journal article" date="2016" name="Nat. Commun.">
        <title>Thousands of microbial genomes shed light on interconnected biogeochemical processes in an aquifer system.</title>
        <authorList>
            <person name="Anantharaman K."/>
            <person name="Brown C.T."/>
            <person name="Hug L.A."/>
            <person name="Sharon I."/>
            <person name="Castelle C.J."/>
            <person name="Probst A.J."/>
            <person name="Thomas B.C."/>
            <person name="Singh A."/>
            <person name="Wilkins M.J."/>
            <person name="Karaoz U."/>
            <person name="Brodie E.L."/>
            <person name="Williams K.H."/>
            <person name="Hubbard S.S."/>
            <person name="Banfield J.F."/>
        </authorList>
    </citation>
    <scope>NUCLEOTIDE SEQUENCE [LARGE SCALE GENOMIC DNA]</scope>
</reference>
<dbReference type="Gene3D" id="3.30.460.10">
    <property type="entry name" value="Beta Polymerase, domain 2"/>
    <property type="match status" value="1"/>
</dbReference>
<feature type="domain" description="ACT" evidence="3">
    <location>
        <begin position="499"/>
        <end position="572"/>
    </location>
</feature>
<dbReference type="InterPro" id="IPR045865">
    <property type="entry name" value="ACT-like_dom_sf"/>
</dbReference>
<comment type="function">
    <text evidence="2">In eubacteria ppGpp (guanosine 3'-diphosphate 5'-diphosphate) is a mediator of the stringent response that coordinates a variety of cellular activities in response to changes in nutritional abundance.</text>
</comment>